<dbReference type="EMBL" id="CP052909">
    <property type="protein sequence ID" value="QNJ97890.1"/>
    <property type="molecule type" value="Genomic_DNA"/>
</dbReference>
<organism evidence="10 11">
    <name type="scientific">Constantimarinum furrinae</name>
    <dbReference type="NCBI Taxonomy" id="2562285"/>
    <lineage>
        <taxon>Bacteria</taxon>
        <taxon>Pseudomonadati</taxon>
        <taxon>Bacteroidota</taxon>
        <taxon>Flavobacteriia</taxon>
        <taxon>Flavobacteriales</taxon>
        <taxon>Flavobacteriaceae</taxon>
        <taxon>Altibacter/Constantimarinum group</taxon>
        <taxon>Constantimarinum</taxon>
    </lineage>
</organism>
<dbReference type="Gene3D" id="3.40.50.2000">
    <property type="entry name" value="Glycogen Phosphorylase B"/>
    <property type="match status" value="1"/>
</dbReference>
<evidence type="ECO:0000256" key="1">
    <source>
        <dbReference type="ARBA" id="ARBA00004713"/>
    </source>
</evidence>
<feature type="active site" description="Proton acceptor" evidence="7">
    <location>
        <position position="60"/>
    </location>
</feature>
<evidence type="ECO:0000313" key="10">
    <source>
        <dbReference type="EMBL" id="QNJ97890.1"/>
    </source>
</evidence>
<dbReference type="InterPro" id="IPR038107">
    <property type="entry name" value="Glycos_transf_N_sf"/>
</dbReference>
<dbReference type="GO" id="GO:0009245">
    <property type="term" value="P:lipid A biosynthetic process"/>
    <property type="evidence" value="ECO:0007669"/>
    <property type="project" value="TreeGrafter"/>
</dbReference>
<dbReference type="UniPathway" id="UPA00958"/>
<evidence type="ECO:0000256" key="4">
    <source>
        <dbReference type="ARBA" id="ARBA00022679"/>
    </source>
</evidence>
<dbReference type="GO" id="GO:0005886">
    <property type="term" value="C:plasma membrane"/>
    <property type="evidence" value="ECO:0007669"/>
    <property type="project" value="UniProtKB-SubCell"/>
</dbReference>
<comment type="catalytic activity">
    <reaction evidence="6 8">
        <text>lipid IVA (E. coli) + CMP-3-deoxy-beta-D-manno-octulosonate = alpha-Kdo-(2-&gt;6)-lipid IVA (E. coli) + CMP + H(+)</text>
        <dbReference type="Rhea" id="RHEA:28066"/>
        <dbReference type="ChEBI" id="CHEBI:15378"/>
        <dbReference type="ChEBI" id="CHEBI:58603"/>
        <dbReference type="ChEBI" id="CHEBI:60364"/>
        <dbReference type="ChEBI" id="CHEBI:60377"/>
        <dbReference type="ChEBI" id="CHEBI:85987"/>
        <dbReference type="EC" id="2.4.99.12"/>
    </reaction>
</comment>
<accession>A0A7G8PU74</accession>
<keyword evidence="8" id="KW-0448">Lipopolysaccharide biosynthesis</keyword>
<evidence type="ECO:0000256" key="8">
    <source>
        <dbReference type="RuleBase" id="RU365103"/>
    </source>
</evidence>
<keyword evidence="8" id="KW-1003">Cell membrane</keyword>
<dbReference type="EC" id="2.4.99.12" evidence="2 8"/>
<dbReference type="SUPFAM" id="SSF53756">
    <property type="entry name" value="UDP-Glycosyltransferase/glycogen phosphorylase"/>
    <property type="match status" value="1"/>
</dbReference>
<dbReference type="GO" id="GO:0009244">
    <property type="term" value="P:lipopolysaccharide core region biosynthetic process"/>
    <property type="evidence" value="ECO:0007669"/>
    <property type="project" value="UniProtKB-UniRule"/>
</dbReference>
<gene>
    <name evidence="10" type="ORF">ALE3EI_1326</name>
</gene>
<dbReference type="RefSeq" id="WP_186992167.1">
    <property type="nucleotide sequence ID" value="NZ_CP052909.1"/>
</dbReference>
<dbReference type="PANTHER" id="PTHR42755:SF1">
    <property type="entry name" value="3-DEOXY-D-MANNO-OCTULOSONIC ACID TRANSFERASE, MITOCHONDRIAL-RELATED"/>
    <property type="match status" value="1"/>
</dbReference>
<dbReference type="KEGG" id="alti:ALE3EI_1326"/>
<sequence length="415" mass="47898">MLILYNFLTRITYFLLWIAQWFSKKLRLFVQGRKTIFETLQNKISETDKTIWFHCASLGEYEQGLPIMEAVKKEYPDYLLVLTFFSPSGYEIKKNTNVADVVTYLPMDSMTSARKFIRLVHPSLVFFVKYEFWPNFLFCLQREKIPVLLVSGLFRKEQMFFKPLGGFMRKALRTFTHLFVQDKASKELLESIGIHNVTVSGDTRFDRVSQQIERDNTLGFIEEFKQDNLCVVCGSTWPEDEAILLEYINAAPANVKFILAPHKIEIGKIENFKKRLKKPAVLYSEMDDKTLLEYPILIIDTIGLLSKIYNYADIAYVGGAMGTSGLHNILEPSTFGVPVIIGKNYEKFPEAIRLQQLAGLFSVSDAEECNKVFTKLIEDRKFRSKTAMITEHFVNSNIGATEKTMDYVKKLEKMS</sequence>
<dbReference type="PANTHER" id="PTHR42755">
    <property type="entry name" value="3-DEOXY-MANNO-OCTULOSONATE CYTIDYLYLTRANSFERASE"/>
    <property type="match status" value="1"/>
</dbReference>
<name>A0A7G8PU74_9FLAO</name>
<reference evidence="10 11" key="1">
    <citation type="submission" date="2020-04" db="EMBL/GenBank/DDBJ databases">
        <title>Genome sequence of Altibacter aquimarinus strain ALE3EI.</title>
        <authorList>
            <person name="Oh H.-M."/>
            <person name="Jang D."/>
        </authorList>
    </citation>
    <scope>NUCLEOTIDE SEQUENCE [LARGE SCALE GENOMIC DNA]</scope>
    <source>
        <strain evidence="10 11">ALE3EI</strain>
    </source>
</reference>
<keyword evidence="11" id="KW-1185">Reference proteome</keyword>
<comment type="similarity">
    <text evidence="8">Belongs to the glycosyltransferase group 1 family.</text>
</comment>
<evidence type="ECO:0000256" key="5">
    <source>
        <dbReference type="ARBA" id="ARBA00031445"/>
    </source>
</evidence>
<protein>
    <recommendedName>
        <fullName evidence="3 8">3-deoxy-D-manno-octulosonic acid transferase</fullName>
        <shortName evidence="8">Kdo transferase</shortName>
        <ecNumber evidence="2 8">2.4.99.12</ecNumber>
    </recommendedName>
    <alternativeName>
        <fullName evidence="5 8">Lipid IV(A) 3-deoxy-D-manno-octulosonic acid transferase</fullName>
    </alternativeName>
</protein>
<dbReference type="Pfam" id="PF04413">
    <property type="entry name" value="Glycos_transf_N"/>
    <property type="match status" value="1"/>
</dbReference>
<evidence type="ECO:0000256" key="2">
    <source>
        <dbReference type="ARBA" id="ARBA00012621"/>
    </source>
</evidence>
<comment type="function">
    <text evidence="8">Involved in lipopolysaccharide (LPS) biosynthesis. Catalyzes the transfer of 3-deoxy-D-manno-octulosonate (Kdo) residue(s) from CMP-Kdo to lipid IV(A), the tetraacyldisaccharide-1,4'-bisphosphate precursor of lipid A.</text>
</comment>
<comment type="pathway">
    <text evidence="1 8">Bacterial outer membrane biogenesis; LPS core biosynthesis.</text>
</comment>
<dbReference type="InterPro" id="IPR007507">
    <property type="entry name" value="Glycos_transf_N"/>
</dbReference>
<comment type="subcellular location">
    <subcellularLocation>
        <location evidence="8">Cell membrane</location>
    </subcellularLocation>
</comment>
<evidence type="ECO:0000256" key="6">
    <source>
        <dbReference type="ARBA" id="ARBA00049183"/>
    </source>
</evidence>
<dbReference type="Gene3D" id="3.40.50.11720">
    <property type="entry name" value="3-Deoxy-D-manno-octulosonic-acid transferase, N-terminal domain"/>
    <property type="match status" value="1"/>
</dbReference>
<evidence type="ECO:0000259" key="9">
    <source>
        <dbReference type="Pfam" id="PF04413"/>
    </source>
</evidence>
<evidence type="ECO:0000256" key="3">
    <source>
        <dbReference type="ARBA" id="ARBA00019077"/>
    </source>
</evidence>
<dbReference type="GO" id="GO:0043842">
    <property type="term" value="F:Kdo transferase activity"/>
    <property type="evidence" value="ECO:0007669"/>
    <property type="project" value="UniProtKB-EC"/>
</dbReference>
<keyword evidence="8" id="KW-0472">Membrane</keyword>
<dbReference type="Proteomes" id="UP000515514">
    <property type="component" value="Chromosome"/>
</dbReference>
<feature type="domain" description="3-deoxy-D-manno-octulosonic-acid transferase N-terminal" evidence="9">
    <location>
        <begin position="45"/>
        <end position="206"/>
    </location>
</feature>
<proteinExistence type="inferred from homology"/>
<evidence type="ECO:0000313" key="11">
    <source>
        <dbReference type="Proteomes" id="UP000515514"/>
    </source>
</evidence>
<dbReference type="AlphaFoldDB" id="A0A7G8PU74"/>
<dbReference type="InterPro" id="IPR039901">
    <property type="entry name" value="Kdotransferase"/>
</dbReference>
<evidence type="ECO:0000256" key="7">
    <source>
        <dbReference type="PIRSR" id="PIRSR639901-1"/>
    </source>
</evidence>
<keyword evidence="4 8" id="KW-0808">Transferase</keyword>